<dbReference type="AlphaFoldDB" id="A0A284RYF8"/>
<name>A0A284RYF8_ARMOS</name>
<keyword evidence="2" id="KW-1185">Reference proteome</keyword>
<dbReference type="EMBL" id="FUEG01000021">
    <property type="protein sequence ID" value="SJL13794.1"/>
    <property type="molecule type" value="Genomic_DNA"/>
</dbReference>
<evidence type="ECO:0000313" key="2">
    <source>
        <dbReference type="Proteomes" id="UP000219338"/>
    </source>
</evidence>
<accession>A0A284RYF8</accession>
<reference evidence="2" key="1">
    <citation type="journal article" date="2017" name="Nat. Ecol. Evol.">
        <title>Genome expansion and lineage-specific genetic innovations in the forest pathogenic fungi Armillaria.</title>
        <authorList>
            <person name="Sipos G."/>
            <person name="Prasanna A.N."/>
            <person name="Walter M.C."/>
            <person name="O'Connor E."/>
            <person name="Balint B."/>
            <person name="Krizsan K."/>
            <person name="Kiss B."/>
            <person name="Hess J."/>
            <person name="Varga T."/>
            <person name="Slot J."/>
            <person name="Riley R."/>
            <person name="Boka B."/>
            <person name="Rigling D."/>
            <person name="Barry K."/>
            <person name="Lee J."/>
            <person name="Mihaltcheva S."/>
            <person name="LaButti K."/>
            <person name="Lipzen A."/>
            <person name="Waldron R."/>
            <person name="Moloney N.M."/>
            <person name="Sperisen C."/>
            <person name="Kredics L."/>
            <person name="Vagvoelgyi C."/>
            <person name="Patrignani A."/>
            <person name="Fitzpatrick D."/>
            <person name="Nagy I."/>
            <person name="Doyle S."/>
            <person name="Anderson J.B."/>
            <person name="Grigoriev I.V."/>
            <person name="Gueldener U."/>
            <person name="Muensterkoetter M."/>
            <person name="Nagy L.G."/>
        </authorList>
    </citation>
    <scope>NUCLEOTIDE SEQUENCE [LARGE SCALE GENOMIC DNA]</scope>
    <source>
        <strain evidence="2">C18/9</strain>
    </source>
</reference>
<gene>
    <name evidence="1" type="ORF">ARMOST_17242</name>
</gene>
<proteinExistence type="predicted"/>
<evidence type="ECO:0000313" key="1">
    <source>
        <dbReference type="EMBL" id="SJL13794.1"/>
    </source>
</evidence>
<sequence length="16" mass="1832">MKGVGQFLETEKAHQE</sequence>
<protein>
    <submittedName>
        <fullName evidence="1">Uncharacterized protein</fullName>
    </submittedName>
</protein>
<organism evidence="1 2">
    <name type="scientific">Armillaria ostoyae</name>
    <name type="common">Armillaria root rot fungus</name>
    <dbReference type="NCBI Taxonomy" id="47428"/>
    <lineage>
        <taxon>Eukaryota</taxon>
        <taxon>Fungi</taxon>
        <taxon>Dikarya</taxon>
        <taxon>Basidiomycota</taxon>
        <taxon>Agaricomycotina</taxon>
        <taxon>Agaricomycetes</taxon>
        <taxon>Agaricomycetidae</taxon>
        <taxon>Agaricales</taxon>
        <taxon>Marasmiineae</taxon>
        <taxon>Physalacriaceae</taxon>
        <taxon>Armillaria</taxon>
    </lineage>
</organism>
<dbReference type="Proteomes" id="UP000219338">
    <property type="component" value="Unassembled WGS sequence"/>
</dbReference>